<evidence type="ECO:0000313" key="1">
    <source>
        <dbReference type="EMBL" id="MDN5213345.1"/>
    </source>
</evidence>
<dbReference type="RefSeq" id="WP_346758685.1">
    <property type="nucleotide sequence ID" value="NZ_JAUJEB010000003.1"/>
</dbReference>
<reference evidence="1" key="1">
    <citation type="submission" date="2023-06" db="EMBL/GenBank/DDBJ databases">
        <title>Genomic of Agaribacillus aureum.</title>
        <authorList>
            <person name="Wang G."/>
        </authorList>
    </citation>
    <scope>NUCLEOTIDE SEQUENCE</scope>
    <source>
        <strain evidence="1">BMA12</strain>
    </source>
</reference>
<name>A0ABT8L6G7_9BACT</name>
<dbReference type="Proteomes" id="UP001172083">
    <property type="component" value="Unassembled WGS sequence"/>
</dbReference>
<comment type="caution">
    <text evidence="1">The sequence shown here is derived from an EMBL/GenBank/DDBJ whole genome shotgun (WGS) entry which is preliminary data.</text>
</comment>
<dbReference type="Gene3D" id="2.180.10.10">
    <property type="entry name" value="RHS repeat-associated core"/>
    <property type="match status" value="1"/>
</dbReference>
<dbReference type="EMBL" id="JAUJEB010000003">
    <property type="protein sequence ID" value="MDN5213345.1"/>
    <property type="molecule type" value="Genomic_DNA"/>
</dbReference>
<keyword evidence="2" id="KW-1185">Reference proteome</keyword>
<gene>
    <name evidence="1" type="ORF">QQ020_14845</name>
</gene>
<sequence length="1133" mass="127195">MKTFLKVLLMSGMTIMSYNSKTQAQSISDGNAIPPSPTAASLGEYADVPVGTYTGTPSINIPIYEATSGVLTAPIILSYHGGGIKVAQEASWVGLGWSLQAGGVISRTIRGGDDLNPNANNDGINPLGYVYAPDLPPHNPDNSPYITAAQIPYYREMADGYYDLEPDIFYYNFGTLSGKFILEKCDCSWTNNPEFVGIPLEQNGVEIRYSTADQQWVITDGDGNKYYFSTQEITKTYSKSESSDNDFVTKQNTISNPDFVPPAWVTSWYLDKITSPVSTDEILFEYEALSHETTGQLRKSQKSLKLLDLSHSCSSSCASISPQSNGRYNIYSGSVDLVQDVYLKKINFENGYVSFVTGDRLDMDSESNTYNPQRLESIEVYRNGDVNPILTGAFTYDYFQKQGQEDNSLYSRLRLDGFQLIGSQNVSHPPYEFQYIDPGFNIPAKDSYAVDHWGYFNGTSNNTIQNWDKQPGSGTLLPGLSFLYVNSGNPVATYIHGANREPHETSAKIFSLNQIKYPTGGTHTFEWELNDYYGERKPDPEINVDLPALCDFDINGVRLYGEETFTLDQSTKITIDVKSYTHHAVWVNGNLVPADYEKPVGKTYAGIRKWDEMDQKWINHKLFKYTDDDPTALILTYKENFPAYLLEAGHYKIFIEPAEDLCAEAYISYPNIDPVPIFENVKAAGLRVSKVSISEGSNTIVKKYDYSKNGSSTGTLMSPITYYHGSAVDIITAVGVNSCVSQCISQSLYITGSSTSVIPLAASAQGNFVGYNEVTELWGELGDGGKTIYYYSNDPDELPQTEFPHLPGVPNPKNGKLIKVEHYDNANPPNLLQEQNYHYELKTSARKNVKGIIKYTFPAADNSSYQFYFYDNHSDWCYLNYETTTIYEPGDINKSMATTKRYAYDDLINKLPTKITYHNGTPSNQFGDIIETKYYYPNYFTYNSNPSDDSELGSNLLRDAHKINQILKTEEYVEGLLVSKSEIEYGENGKLIPISNRTFANGTNASKVELFHEYDLDGNLLEISRMHDIHVSYIWGYNNTLPIVKADGVDYTTLKTAFDAVNGDLEALRDHTSLTEAQITTYTYDPLIGMTSQTDPNGLTTFYEYDDLNRLKLIKDHEGNILQHYEYHYHSDS</sequence>
<accession>A0ABT8L6G7</accession>
<protein>
    <submittedName>
        <fullName evidence="1">Uncharacterized protein</fullName>
    </submittedName>
</protein>
<proteinExistence type="predicted"/>
<organism evidence="1 2">
    <name type="scientific">Agaribacillus aureus</name>
    <dbReference type="NCBI Taxonomy" id="3051825"/>
    <lineage>
        <taxon>Bacteria</taxon>
        <taxon>Pseudomonadati</taxon>
        <taxon>Bacteroidota</taxon>
        <taxon>Cytophagia</taxon>
        <taxon>Cytophagales</taxon>
        <taxon>Splendidivirgaceae</taxon>
        <taxon>Agaribacillus</taxon>
    </lineage>
</organism>
<evidence type="ECO:0000313" key="2">
    <source>
        <dbReference type="Proteomes" id="UP001172083"/>
    </source>
</evidence>